<comment type="caution">
    <text evidence="1">The sequence shown here is derived from an EMBL/GenBank/DDBJ whole genome shotgun (WGS) entry which is preliminary data.</text>
</comment>
<dbReference type="Proteomes" id="UP001529510">
    <property type="component" value="Unassembled WGS sequence"/>
</dbReference>
<dbReference type="SUPFAM" id="SSF47672">
    <property type="entry name" value="Transferrin receptor-like dimerisation domain"/>
    <property type="match status" value="1"/>
</dbReference>
<evidence type="ECO:0000313" key="2">
    <source>
        <dbReference type="Proteomes" id="UP001529510"/>
    </source>
</evidence>
<reference evidence="1 2" key="1">
    <citation type="submission" date="2024-05" db="EMBL/GenBank/DDBJ databases">
        <title>Genome sequencing and assembly of Indian major carp, Cirrhinus mrigala (Hamilton, 1822).</title>
        <authorList>
            <person name="Mohindra V."/>
            <person name="Chowdhury L.M."/>
            <person name="Lal K."/>
            <person name="Jena J.K."/>
        </authorList>
    </citation>
    <scope>NUCLEOTIDE SEQUENCE [LARGE SCALE GENOMIC DNA]</scope>
    <source>
        <strain evidence="1">CM1030</strain>
        <tissue evidence="1">Blood</tissue>
    </source>
</reference>
<dbReference type="InterPro" id="IPR039373">
    <property type="entry name" value="Peptidase_M28B"/>
</dbReference>
<accession>A0ABD0N338</accession>
<dbReference type="Gene3D" id="1.20.930.40">
    <property type="entry name" value="Transferrin receptor-like, dimerisation domain"/>
    <property type="match status" value="1"/>
</dbReference>
<gene>
    <name evidence="1" type="ORF">M9458_047821</name>
</gene>
<evidence type="ECO:0008006" key="3">
    <source>
        <dbReference type="Google" id="ProtNLM"/>
    </source>
</evidence>
<dbReference type="AlphaFoldDB" id="A0ABD0N338"/>
<sequence>QATTEAYLGTNLDEKSHLDRITSQKVVDLSKLAAQVAGQIALRLVHDHILRLDVTKYSDVITKHVNAIIQRVDALKNKKVDKIDSLSTQWLNSARGSYSRAAASLNIDIQNTDLNDLEMCRIINNRIMKVKMMHNFLSPYVSLRDVPFRHIFFGSGRQTTTDLEKYLGDMPESNAGFNIDQVLNDFALLTWTIQGCANDLAGDIWSLDNEI</sequence>
<proteinExistence type="predicted"/>
<dbReference type="PANTHER" id="PTHR10404">
    <property type="entry name" value="N-ACETYLATED-ALPHA-LINKED ACIDIC DIPEPTIDASE"/>
    <property type="match status" value="1"/>
</dbReference>
<dbReference type="PANTHER" id="PTHR10404:SF79">
    <property type="entry name" value="TRANSFERRIN RECEPTOR PROTEIN 1"/>
    <property type="match status" value="1"/>
</dbReference>
<protein>
    <recommendedName>
        <fullName evidence="3">Transferrin receptor-like dimerisation domain-containing protein</fullName>
    </recommendedName>
</protein>
<feature type="non-terminal residue" evidence="1">
    <location>
        <position position="1"/>
    </location>
</feature>
<name>A0ABD0N338_CIRMR</name>
<dbReference type="InterPro" id="IPR036757">
    <property type="entry name" value="TFR-like_dimer_dom_sf"/>
</dbReference>
<dbReference type="EMBL" id="JAMKFB020000024">
    <property type="protein sequence ID" value="KAL0156575.1"/>
    <property type="molecule type" value="Genomic_DNA"/>
</dbReference>
<evidence type="ECO:0000313" key="1">
    <source>
        <dbReference type="EMBL" id="KAL0156575.1"/>
    </source>
</evidence>
<organism evidence="1 2">
    <name type="scientific">Cirrhinus mrigala</name>
    <name type="common">Mrigala</name>
    <dbReference type="NCBI Taxonomy" id="683832"/>
    <lineage>
        <taxon>Eukaryota</taxon>
        <taxon>Metazoa</taxon>
        <taxon>Chordata</taxon>
        <taxon>Craniata</taxon>
        <taxon>Vertebrata</taxon>
        <taxon>Euteleostomi</taxon>
        <taxon>Actinopterygii</taxon>
        <taxon>Neopterygii</taxon>
        <taxon>Teleostei</taxon>
        <taxon>Ostariophysi</taxon>
        <taxon>Cypriniformes</taxon>
        <taxon>Cyprinidae</taxon>
        <taxon>Labeoninae</taxon>
        <taxon>Labeonini</taxon>
        <taxon>Cirrhinus</taxon>
    </lineage>
</organism>
<keyword evidence="2" id="KW-1185">Reference proteome</keyword>
<dbReference type="FunFam" id="1.20.930.40:FF:000002">
    <property type="entry name" value="Transferrin receptor protein 1"/>
    <property type="match status" value="1"/>
</dbReference>